<keyword evidence="2" id="KW-0808">Transferase</keyword>
<organism evidence="2 3">
    <name type="scientific">Tenacibaculum lutimaris</name>
    <dbReference type="NCBI Taxonomy" id="285258"/>
    <lineage>
        <taxon>Bacteria</taxon>
        <taxon>Pseudomonadati</taxon>
        <taxon>Bacteroidota</taxon>
        <taxon>Flavobacteriia</taxon>
        <taxon>Flavobacteriales</taxon>
        <taxon>Flavobacteriaceae</taxon>
        <taxon>Tenacibaculum</taxon>
    </lineage>
</organism>
<proteinExistence type="predicted"/>
<dbReference type="Proteomes" id="UP000285780">
    <property type="component" value="Unassembled WGS sequence"/>
</dbReference>
<dbReference type="SMART" id="SM00954">
    <property type="entry name" value="RelA_SpoT"/>
    <property type="match status" value="1"/>
</dbReference>
<dbReference type="RefSeq" id="WP_120187517.1">
    <property type="nucleotide sequence ID" value="NZ_RAQM01000011.1"/>
</dbReference>
<dbReference type="GO" id="GO:0016740">
    <property type="term" value="F:transferase activity"/>
    <property type="evidence" value="ECO:0007669"/>
    <property type="project" value="UniProtKB-KW"/>
</dbReference>
<comment type="caution">
    <text evidence="2">The sequence shown here is derived from an EMBL/GenBank/DDBJ whole genome shotgun (WGS) entry which is preliminary data.</text>
</comment>
<dbReference type="Gene3D" id="1.10.287.860">
    <property type="entry name" value="Nucleotidyltransferase"/>
    <property type="match status" value="1"/>
</dbReference>
<dbReference type="GO" id="GO:0015969">
    <property type="term" value="P:guanosine tetraphosphate metabolic process"/>
    <property type="evidence" value="ECO:0007669"/>
    <property type="project" value="InterPro"/>
</dbReference>
<dbReference type="PANTHER" id="PTHR41773:SF1">
    <property type="entry name" value="RELA_SPOT DOMAIN-CONTAINING PROTEIN"/>
    <property type="match status" value="1"/>
</dbReference>
<dbReference type="AlphaFoldDB" id="A0A420DZ53"/>
<dbReference type="InterPro" id="IPR007685">
    <property type="entry name" value="RelA_SpoT"/>
</dbReference>
<sequence>MAHKNIDEKVWLDNAKTIKQFIDQRHIYEQLCDEIAFVLKFAMEESDLEYSAISKRSKTLNSFLEKITRKKYKDPFSEITDFAGVRLVFLYNSDFDKIEKIVKDNFKIIEKVDKLNDKGVDKFGYGAIHYIVQLNKNHAGARYDNLVDKNCEIQIRTVLQDAWSIIDHHLVYKNTSSVPKELRRKLNSLAGLFETADDQFNQLREMRETYIKNVDKSKSSPDEFLNTELNLDSFKQYISWKFPKLPLETFDDQSSIAFKELINAVDLSKLLDLDNLVNKGIKKFEQKQPKFDDHPNFHSSSVATIISVGLTNKKLMSKMGIPNDWKELLE</sequence>
<dbReference type="SUPFAM" id="SSF81301">
    <property type="entry name" value="Nucleotidyltransferase"/>
    <property type="match status" value="1"/>
</dbReference>
<accession>A0A420DZ53</accession>
<evidence type="ECO:0000259" key="1">
    <source>
        <dbReference type="SMART" id="SM00954"/>
    </source>
</evidence>
<dbReference type="InterPro" id="IPR043519">
    <property type="entry name" value="NT_sf"/>
</dbReference>
<reference evidence="2 3" key="1">
    <citation type="submission" date="2018-09" db="EMBL/GenBank/DDBJ databases">
        <title>Genomic Encyclopedia of Archaeal and Bacterial Type Strains, Phase II (KMG-II): from individual species to whole genera.</title>
        <authorList>
            <person name="Goeker M."/>
        </authorList>
    </citation>
    <scope>NUCLEOTIDE SEQUENCE [LARGE SCALE GENOMIC DNA]</scope>
    <source>
        <strain evidence="2 3">DSM 16505</strain>
    </source>
</reference>
<evidence type="ECO:0000313" key="3">
    <source>
        <dbReference type="Proteomes" id="UP000285780"/>
    </source>
</evidence>
<protein>
    <submittedName>
        <fullName evidence="2">PpGpp synthetase/RelA/SpoT-type nucleotidyltransferase</fullName>
    </submittedName>
</protein>
<feature type="domain" description="RelA/SpoT" evidence="1">
    <location>
        <begin position="55"/>
        <end position="178"/>
    </location>
</feature>
<dbReference type="Gene3D" id="3.30.460.10">
    <property type="entry name" value="Beta Polymerase, domain 2"/>
    <property type="match status" value="1"/>
</dbReference>
<dbReference type="PANTHER" id="PTHR41773">
    <property type="entry name" value="GTP PYROPHOSPHATASE-RELATED"/>
    <property type="match status" value="1"/>
</dbReference>
<evidence type="ECO:0000313" key="2">
    <source>
        <dbReference type="EMBL" id="RKF03098.1"/>
    </source>
</evidence>
<name>A0A420DZ53_9FLAO</name>
<keyword evidence="3" id="KW-1185">Reference proteome</keyword>
<dbReference type="Pfam" id="PF04607">
    <property type="entry name" value="RelA_SpoT"/>
    <property type="match status" value="1"/>
</dbReference>
<gene>
    <name evidence="2" type="ORF">C8N26_2475</name>
</gene>
<dbReference type="EMBL" id="RAQM01000011">
    <property type="protein sequence ID" value="RKF03098.1"/>
    <property type="molecule type" value="Genomic_DNA"/>
</dbReference>
<dbReference type="CDD" id="cd05399">
    <property type="entry name" value="NT_Rel-Spo_like"/>
    <property type="match status" value="1"/>
</dbReference>